<organism evidence="1 2">
    <name type="scientific">Rhodocollybia butyracea</name>
    <dbReference type="NCBI Taxonomy" id="206335"/>
    <lineage>
        <taxon>Eukaryota</taxon>
        <taxon>Fungi</taxon>
        <taxon>Dikarya</taxon>
        <taxon>Basidiomycota</taxon>
        <taxon>Agaricomycotina</taxon>
        <taxon>Agaricomycetes</taxon>
        <taxon>Agaricomycetidae</taxon>
        <taxon>Agaricales</taxon>
        <taxon>Marasmiineae</taxon>
        <taxon>Omphalotaceae</taxon>
        <taxon>Rhodocollybia</taxon>
    </lineage>
</organism>
<evidence type="ECO:0000313" key="2">
    <source>
        <dbReference type="Proteomes" id="UP000772434"/>
    </source>
</evidence>
<evidence type="ECO:0000313" key="1">
    <source>
        <dbReference type="EMBL" id="KAF9066103.1"/>
    </source>
</evidence>
<protein>
    <submittedName>
        <fullName evidence="1">Uncharacterized protein</fullName>
    </submittedName>
</protein>
<dbReference type="EMBL" id="JADNRY010000093">
    <property type="protein sequence ID" value="KAF9066103.1"/>
    <property type="molecule type" value="Genomic_DNA"/>
</dbReference>
<name>A0A9P5PML5_9AGAR</name>
<proteinExistence type="predicted"/>
<dbReference type="OrthoDB" id="2634326at2759"/>
<dbReference type="AlphaFoldDB" id="A0A9P5PML5"/>
<dbReference type="Proteomes" id="UP000772434">
    <property type="component" value="Unassembled WGS sequence"/>
</dbReference>
<sequence>MSPNVNYLYAPPLNMSQVRLRRERHFGRDDPLYHPQPFLLSTPHLALIITPQVDIQNKFYPAWIVPRNEHFVKRDTSSPRTDMGVVIEDFAKLLITMAESVLKNIHDDARTDKFVTEGAWGLQLELSRLEVPATLEQCLLRIRIIQRHVLELDARVRALTLNASDHEQDLVLLEK</sequence>
<keyword evidence="2" id="KW-1185">Reference proteome</keyword>
<gene>
    <name evidence="1" type="ORF">BDP27DRAFT_1424242</name>
</gene>
<accession>A0A9P5PML5</accession>
<reference evidence="1" key="1">
    <citation type="submission" date="2020-11" db="EMBL/GenBank/DDBJ databases">
        <authorList>
            <consortium name="DOE Joint Genome Institute"/>
            <person name="Ahrendt S."/>
            <person name="Riley R."/>
            <person name="Andreopoulos W."/>
            <person name="Labutti K."/>
            <person name="Pangilinan J."/>
            <person name="Ruiz-Duenas F.J."/>
            <person name="Barrasa J.M."/>
            <person name="Sanchez-Garcia M."/>
            <person name="Camarero S."/>
            <person name="Miyauchi S."/>
            <person name="Serrano A."/>
            <person name="Linde D."/>
            <person name="Babiker R."/>
            <person name="Drula E."/>
            <person name="Ayuso-Fernandez I."/>
            <person name="Pacheco R."/>
            <person name="Padilla G."/>
            <person name="Ferreira P."/>
            <person name="Barriuso J."/>
            <person name="Kellner H."/>
            <person name="Castanera R."/>
            <person name="Alfaro M."/>
            <person name="Ramirez L."/>
            <person name="Pisabarro A.G."/>
            <person name="Kuo A."/>
            <person name="Tritt A."/>
            <person name="Lipzen A."/>
            <person name="He G."/>
            <person name="Yan M."/>
            <person name="Ng V."/>
            <person name="Cullen D."/>
            <person name="Martin F."/>
            <person name="Rosso M.-N."/>
            <person name="Henrissat B."/>
            <person name="Hibbett D."/>
            <person name="Martinez A.T."/>
            <person name="Grigoriev I.V."/>
        </authorList>
    </citation>
    <scope>NUCLEOTIDE SEQUENCE</scope>
    <source>
        <strain evidence="1">AH 40177</strain>
    </source>
</reference>
<comment type="caution">
    <text evidence="1">The sequence shown here is derived from an EMBL/GenBank/DDBJ whole genome shotgun (WGS) entry which is preliminary data.</text>
</comment>